<gene>
    <name evidence="1" type="ORF">CKF58_06170</name>
</gene>
<evidence type="ECO:0000313" key="2">
    <source>
        <dbReference type="Proteomes" id="UP000265916"/>
    </source>
</evidence>
<proteinExistence type="predicted"/>
<dbReference type="Gene3D" id="2.40.128.130">
    <property type="entry name" value="Autotransporter beta-domain"/>
    <property type="match status" value="1"/>
</dbReference>
<dbReference type="AlphaFoldDB" id="A0A3A1YF57"/>
<dbReference type="RefSeq" id="WP_119532037.1">
    <property type="nucleotide sequence ID" value="NZ_JBHSSP010000032.1"/>
</dbReference>
<name>A0A3A1YF57_9GAMM</name>
<keyword evidence="2" id="KW-1185">Reference proteome</keyword>
<reference evidence="1 2" key="1">
    <citation type="submission" date="2017-08" db="EMBL/GenBank/DDBJ databases">
        <title>Reclassification of Bisgaard taxon 37 and 44.</title>
        <authorList>
            <person name="Christensen H."/>
        </authorList>
    </citation>
    <scope>NUCLEOTIDE SEQUENCE [LARGE SCALE GENOMIC DNA]</scope>
    <source>
        <strain evidence="1 2">111</strain>
    </source>
</reference>
<accession>A0A3A1YF57</accession>
<dbReference type="SUPFAM" id="SSF103515">
    <property type="entry name" value="Autotransporter"/>
    <property type="match status" value="1"/>
</dbReference>
<evidence type="ECO:0008006" key="3">
    <source>
        <dbReference type="Google" id="ProtNLM"/>
    </source>
</evidence>
<sequence length="246" mass="26641">MTAGAYSQNAGLNWGIAATTFKGTYYQGFKGYDRKASKGEISSVGVNLSVGKAFNRAYVGGSLYFNQHSFDNTQHLIDDYYLDSDFKLRTVGLTANADYLLLGNQNSGLEVNGGATLEFHSQSKFKESVNNDTAASFAKNVASRHHTTGFVHAGLKGFVTFNTWGFSSTLDSELKLSQNISSNRFNARLTVGTALANGFDAKFLADLTIGYSINISPSFNIRLAGGYTVGSNWSNTKANLSLRYGF</sequence>
<dbReference type="InterPro" id="IPR036709">
    <property type="entry name" value="Autotransporte_beta_dom_sf"/>
</dbReference>
<dbReference type="Proteomes" id="UP000265916">
    <property type="component" value="Unassembled WGS sequence"/>
</dbReference>
<protein>
    <recommendedName>
        <fullName evidence="3">Autotransporter domain-containing protein</fullName>
    </recommendedName>
</protein>
<evidence type="ECO:0000313" key="1">
    <source>
        <dbReference type="EMBL" id="RIY36191.1"/>
    </source>
</evidence>
<organism evidence="1 2">
    <name type="scientific">Psittacicella hinzii</name>
    <dbReference type="NCBI Taxonomy" id="2028575"/>
    <lineage>
        <taxon>Bacteria</taxon>
        <taxon>Pseudomonadati</taxon>
        <taxon>Pseudomonadota</taxon>
        <taxon>Gammaproteobacteria</taxon>
        <taxon>Pasteurellales</taxon>
        <taxon>Psittacicellaceae</taxon>
        <taxon>Psittacicella</taxon>
    </lineage>
</organism>
<comment type="caution">
    <text evidence="1">The sequence shown here is derived from an EMBL/GenBank/DDBJ whole genome shotgun (WGS) entry which is preliminary data.</text>
</comment>
<dbReference type="EMBL" id="NRJG01000113">
    <property type="protein sequence ID" value="RIY36191.1"/>
    <property type="molecule type" value="Genomic_DNA"/>
</dbReference>